<dbReference type="EMBL" id="JABSTU010000002">
    <property type="protein sequence ID" value="KAH8036795.1"/>
    <property type="molecule type" value="Genomic_DNA"/>
</dbReference>
<evidence type="ECO:0000313" key="2">
    <source>
        <dbReference type="EMBL" id="KAH8036795.1"/>
    </source>
</evidence>
<dbReference type="AlphaFoldDB" id="A0A9J6EQJ6"/>
<proteinExistence type="predicted"/>
<dbReference type="Proteomes" id="UP000821866">
    <property type="component" value="Chromosome 10"/>
</dbReference>
<organism evidence="2 3">
    <name type="scientific">Rhipicephalus microplus</name>
    <name type="common">Cattle tick</name>
    <name type="synonym">Boophilus microplus</name>
    <dbReference type="NCBI Taxonomy" id="6941"/>
    <lineage>
        <taxon>Eukaryota</taxon>
        <taxon>Metazoa</taxon>
        <taxon>Ecdysozoa</taxon>
        <taxon>Arthropoda</taxon>
        <taxon>Chelicerata</taxon>
        <taxon>Arachnida</taxon>
        <taxon>Acari</taxon>
        <taxon>Parasitiformes</taxon>
        <taxon>Ixodida</taxon>
        <taxon>Ixodoidea</taxon>
        <taxon>Ixodidae</taxon>
        <taxon>Rhipicephalinae</taxon>
        <taxon>Rhipicephalus</taxon>
        <taxon>Boophilus</taxon>
    </lineage>
</organism>
<sequence length="109" mass="12452">MRKSSPSPRYKRGCLARSSVHVPGRSRWPAAKYGAPTSVEQRRSTYCTSREGDAVMQYNVMESSMMFRTKKTTGSITREQLESGDKKFLEEVLDRDVAFMRSVSNTVQY</sequence>
<keyword evidence="3" id="KW-1185">Reference proteome</keyword>
<feature type="region of interest" description="Disordered" evidence="1">
    <location>
        <begin position="26"/>
        <end position="46"/>
    </location>
</feature>
<reference evidence="2" key="1">
    <citation type="journal article" date="2020" name="Cell">
        <title>Large-Scale Comparative Analyses of Tick Genomes Elucidate Their Genetic Diversity and Vector Capacities.</title>
        <authorList>
            <consortium name="Tick Genome and Microbiome Consortium (TIGMIC)"/>
            <person name="Jia N."/>
            <person name="Wang J."/>
            <person name="Shi W."/>
            <person name="Du L."/>
            <person name="Sun Y."/>
            <person name="Zhan W."/>
            <person name="Jiang J.F."/>
            <person name="Wang Q."/>
            <person name="Zhang B."/>
            <person name="Ji P."/>
            <person name="Bell-Sakyi L."/>
            <person name="Cui X.M."/>
            <person name="Yuan T.T."/>
            <person name="Jiang B.G."/>
            <person name="Yang W.F."/>
            <person name="Lam T.T."/>
            <person name="Chang Q.C."/>
            <person name="Ding S.J."/>
            <person name="Wang X.J."/>
            <person name="Zhu J.G."/>
            <person name="Ruan X.D."/>
            <person name="Zhao L."/>
            <person name="Wei J.T."/>
            <person name="Ye R.Z."/>
            <person name="Que T.C."/>
            <person name="Du C.H."/>
            <person name="Zhou Y.H."/>
            <person name="Cheng J.X."/>
            <person name="Dai P.F."/>
            <person name="Guo W.B."/>
            <person name="Han X.H."/>
            <person name="Huang E.J."/>
            <person name="Li L.F."/>
            <person name="Wei W."/>
            <person name="Gao Y.C."/>
            <person name="Liu J.Z."/>
            <person name="Shao H.Z."/>
            <person name="Wang X."/>
            <person name="Wang C.C."/>
            <person name="Yang T.C."/>
            <person name="Huo Q.B."/>
            <person name="Li W."/>
            <person name="Chen H.Y."/>
            <person name="Chen S.E."/>
            <person name="Zhou L.G."/>
            <person name="Ni X.B."/>
            <person name="Tian J.H."/>
            <person name="Sheng Y."/>
            <person name="Liu T."/>
            <person name="Pan Y.S."/>
            <person name="Xia L.Y."/>
            <person name="Li J."/>
            <person name="Zhao F."/>
            <person name="Cao W.C."/>
        </authorList>
    </citation>
    <scope>NUCLEOTIDE SEQUENCE</scope>
    <source>
        <strain evidence="2">Rmic-2018</strain>
    </source>
</reference>
<accession>A0A9J6EQJ6</accession>
<evidence type="ECO:0000256" key="1">
    <source>
        <dbReference type="SAM" id="MobiDB-lite"/>
    </source>
</evidence>
<comment type="caution">
    <text evidence="2">The sequence shown here is derived from an EMBL/GenBank/DDBJ whole genome shotgun (WGS) entry which is preliminary data.</text>
</comment>
<protein>
    <submittedName>
        <fullName evidence="2">Uncharacterized protein</fullName>
    </submittedName>
</protein>
<evidence type="ECO:0000313" key="3">
    <source>
        <dbReference type="Proteomes" id="UP000821866"/>
    </source>
</evidence>
<gene>
    <name evidence="2" type="ORF">HPB51_005800</name>
</gene>
<reference evidence="2" key="2">
    <citation type="submission" date="2021-09" db="EMBL/GenBank/DDBJ databases">
        <authorList>
            <person name="Jia N."/>
            <person name="Wang J."/>
            <person name="Shi W."/>
            <person name="Du L."/>
            <person name="Sun Y."/>
            <person name="Zhan W."/>
            <person name="Jiang J."/>
            <person name="Wang Q."/>
            <person name="Zhang B."/>
            <person name="Ji P."/>
            <person name="Sakyi L.B."/>
            <person name="Cui X."/>
            <person name="Yuan T."/>
            <person name="Jiang B."/>
            <person name="Yang W."/>
            <person name="Lam T.T.-Y."/>
            <person name="Chang Q."/>
            <person name="Ding S."/>
            <person name="Wang X."/>
            <person name="Zhu J."/>
            <person name="Ruan X."/>
            <person name="Zhao L."/>
            <person name="Wei J."/>
            <person name="Que T."/>
            <person name="Du C."/>
            <person name="Cheng J."/>
            <person name="Dai P."/>
            <person name="Han X."/>
            <person name="Huang E."/>
            <person name="Gao Y."/>
            <person name="Liu J."/>
            <person name="Shao H."/>
            <person name="Ye R."/>
            <person name="Li L."/>
            <person name="Wei W."/>
            <person name="Wang X."/>
            <person name="Wang C."/>
            <person name="Huo Q."/>
            <person name="Li W."/>
            <person name="Guo W."/>
            <person name="Chen H."/>
            <person name="Chen S."/>
            <person name="Zhou L."/>
            <person name="Zhou L."/>
            <person name="Ni X."/>
            <person name="Tian J."/>
            <person name="Zhou Y."/>
            <person name="Sheng Y."/>
            <person name="Liu T."/>
            <person name="Pan Y."/>
            <person name="Xia L."/>
            <person name="Li J."/>
            <person name="Zhao F."/>
            <person name="Cao W."/>
        </authorList>
    </citation>
    <scope>NUCLEOTIDE SEQUENCE</scope>
    <source>
        <strain evidence="2">Rmic-2018</strain>
        <tissue evidence="2">Larvae</tissue>
    </source>
</reference>
<name>A0A9J6EQJ6_RHIMP</name>